<dbReference type="SUPFAM" id="SSF64268">
    <property type="entry name" value="PX domain"/>
    <property type="match status" value="1"/>
</dbReference>
<evidence type="ECO:0000256" key="1">
    <source>
        <dbReference type="ARBA" id="ARBA00010883"/>
    </source>
</evidence>
<evidence type="ECO:0000313" key="6">
    <source>
        <dbReference type="EMBL" id="TRY71836.1"/>
    </source>
</evidence>
<name>A0A553P2C4_TIGCA</name>
<keyword evidence="3" id="KW-1133">Transmembrane helix</keyword>
<dbReference type="PANTHER" id="PTHR22775">
    <property type="entry name" value="SORTING NEXIN"/>
    <property type="match status" value="1"/>
</dbReference>
<dbReference type="GO" id="GO:0035091">
    <property type="term" value="F:phosphatidylinositol binding"/>
    <property type="evidence" value="ECO:0007669"/>
    <property type="project" value="InterPro"/>
</dbReference>
<feature type="compositionally biased region" description="Basic and acidic residues" evidence="2">
    <location>
        <begin position="425"/>
        <end position="437"/>
    </location>
</feature>
<feature type="region of interest" description="Disordered" evidence="2">
    <location>
        <begin position="915"/>
        <end position="942"/>
    </location>
</feature>
<protein>
    <recommendedName>
        <fullName evidence="8">PXA domain-containing protein</fullName>
    </recommendedName>
</protein>
<comment type="caution">
    <text evidence="6">The sequence shown here is derived from an EMBL/GenBank/DDBJ whole genome shotgun (WGS) entry which is preliminary data.</text>
</comment>
<dbReference type="Gene3D" id="3.30.1520.10">
    <property type="entry name" value="Phox-like domain"/>
    <property type="match status" value="1"/>
</dbReference>
<dbReference type="PANTHER" id="PTHR22775:SF48">
    <property type="entry name" value="SORTING NEXIN-25"/>
    <property type="match status" value="1"/>
</dbReference>
<dbReference type="STRING" id="6832.A0A553P2C4"/>
<evidence type="ECO:0000259" key="5">
    <source>
        <dbReference type="PROSITE" id="PS51207"/>
    </source>
</evidence>
<feature type="compositionally biased region" description="Basic and acidic residues" evidence="2">
    <location>
        <begin position="929"/>
        <end position="941"/>
    </location>
</feature>
<evidence type="ECO:0000313" key="7">
    <source>
        <dbReference type="Proteomes" id="UP000318571"/>
    </source>
</evidence>
<feature type="domain" description="PXA" evidence="5">
    <location>
        <begin position="97"/>
        <end position="266"/>
    </location>
</feature>
<dbReference type="Pfam" id="PF08628">
    <property type="entry name" value="Nexin_C"/>
    <property type="match status" value="1"/>
</dbReference>
<feature type="transmembrane region" description="Helical" evidence="3">
    <location>
        <begin position="30"/>
        <end position="50"/>
    </location>
</feature>
<dbReference type="PROSITE" id="PS50195">
    <property type="entry name" value="PX"/>
    <property type="match status" value="1"/>
</dbReference>
<dbReference type="SMART" id="SM00313">
    <property type="entry name" value="PXA"/>
    <property type="match status" value="1"/>
</dbReference>
<proteinExistence type="inferred from homology"/>
<dbReference type="InterPro" id="IPR013937">
    <property type="entry name" value="Sorting_nexin_C"/>
</dbReference>
<dbReference type="InterPro" id="IPR036871">
    <property type="entry name" value="PX_dom_sf"/>
</dbReference>
<evidence type="ECO:0000259" key="4">
    <source>
        <dbReference type="PROSITE" id="PS50195"/>
    </source>
</evidence>
<dbReference type="InterPro" id="IPR001683">
    <property type="entry name" value="PX_dom"/>
</dbReference>
<keyword evidence="3" id="KW-0812">Transmembrane</keyword>
<gene>
    <name evidence="6" type="ORF">TCAL_10392</name>
</gene>
<keyword evidence="7" id="KW-1185">Reference proteome</keyword>
<feature type="domain" description="PX" evidence="4">
    <location>
        <begin position="458"/>
        <end position="591"/>
    </location>
</feature>
<accession>A0A553P2C4</accession>
<feature type="transmembrane region" description="Helical" evidence="3">
    <location>
        <begin position="7"/>
        <end position="24"/>
    </location>
</feature>
<organism evidence="6 7">
    <name type="scientific">Tigriopus californicus</name>
    <name type="common">Marine copepod</name>
    <dbReference type="NCBI Taxonomy" id="6832"/>
    <lineage>
        <taxon>Eukaryota</taxon>
        <taxon>Metazoa</taxon>
        <taxon>Ecdysozoa</taxon>
        <taxon>Arthropoda</taxon>
        <taxon>Crustacea</taxon>
        <taxon>Multicrustacea</taxon>
        <taxon>Hexanauplia</taxon>
        <taxon>Copepoda</taxon>
        <taxon>Harpacticoida</taxon>
        <taxon>Harpacticidae</taxon>
        <taxon>Tigriopus</taxon>
    </lineage>
</organism>
<feature type="transmembrane region" description="Helical" evidence="3">
    <location>
        <begin position="205"/>
        <end position="222"/>
    </location>
</feature>
<dbReference type="Pfam" id="PF02194">
    <property type="entry name" value="PXA"/>
    <property type="match status" value="1"/>
</dbReference>
<comment type="similarity">
    <text evidence="1">Belongs to the sorting nexin family.</text>
</comment>
<dbReference type="Pfam" id="PF00787">
    <property type="entry name" value="PX"/>
    <property type="match status" value="1"/>
</dbReference>
<dbReference type="OMA" id="XYQIVVE"/>
<reference evidence="6 7" key="1">
    <citation type="journal article" date="2018" name="Nat. Ecol. Evol.">
        <title>Genomic signatures of mitonuclear coevolution across populations of Tigriopus californicus.</title>
        <authorList>
            <person name="Barreto F.S."/>
            <person name="Watson E.T."/>
            <person name="Lima T.G."/>
            <person name="Willett C.S."/>
            <person name="Edmands S."/>
            <person name="Li W."/>
            <person name="Burton R.S."/>
        </authorList>
    </citation>
    <scope>NUCLEOTIDE SEQUENCE [LARGE SCALE GENOMIC DNA]</scope>
    <source>
        <strain evidence="6 7">San Diego</strain>
    </source>
</reference>
<dbReference type="Proteomes" id="UP000318571">
    <property type="component" value="Chromosome 7"/>
</dbReference>
<keyword evidence="3" id="KW-0472">Membrane</keyword>
<evidence type="ECO:0000256" key="2">
    <source>
        <dbReference type="SAM" id="MobiDB-lite"/>
    </source>
</evidence>
<dbReference type="AlphaFoldDB" id="A0A553P2C4"/>
<feature type="region of interest" description="Disordered" evidence="2">
    <location>
        <begin position="420"/>
        <end position="447"/>
    </location>
</feature>
<dbReference type="InterPro" id="IPR003114">
    <property type="entry name" value="Phox_assoc"/>
</dbReference>
<dbReference type="EMBL" id="VCGU01000008">
    <property type="protein sequence ID" value="TRY71836.1"/>
    <property type="molecule type" value="Genomic_DNA"/>
</dbReference>
<sequence length="1011" mass="116056">MSTKDRYWLVLGGVMGVLVSLKIWDNLELFLFFVSIMATIMLSALGYVTLRLRCSRPIRSVDFLPKSVLEMQRLLLDQSGLGEGSGVQEEKAAPKISRNIDQALNDILDLASKDYVFYWFGHLMMNQSISEEKLKRDLWHVISSLKDRVANTDHVKILAIDLVKRVCCHFEKIRLIQENRPSSSKQAPNFHVSPHLMSTEREMEYLGKVSEALIIFLFPSSYGSCLPIRHILREVFARHLLYPAIDLITNPDSINVKILSWIQKNQSVKEMDKKTFIYADSFEEFVTMITTTNDIAEIKQMRYNILTEIMQATTMNNLRKAKGSIPHLPDEGLGGSRSKKAHLMSPQNMKRYINQMVHVKVSVQRPLMKRIEAFLIGDDGPEVFFELQASVMISLQETYFPAFLFSDKCYLMLEEIQEMEDIQGDPDKDRDSSESRENSSSTNKPEPIEAWAEHLGRWRCHVQAVEQNEDKETLQAYLIIHIPLKREDSEPSPLEFRDSEGFSSSTAWSCIRKVTEFHNLQRELVPYVPWIKNLELPSNSKSIFSRNSNNRAALEKARVVIQRYMDSVLANEHLNQSEIVYAFLSPSPQYLKTMRPLSPTISGNSKSNFSPFSNFFNNKSAEATKKEDLTEEEFWLDELDSSNRNEDNGKDVIAESLYGLIGEVFDMRGVFKWMRKSLMTFVQITYGSTINRQVRETVGWLTSEQMILYYLHSFKKSFWPLESKNSPPERTANQKLHIRQEAKEALLHNIPEVLVNLVGQQAAVNGTTKVFEVLQNATLNRQLLYDTGACLYLNLLSWKRVEIPKNDPDTLPLAGGILQKNSSTYVATRPDLIDDHFVKVGPSFKEHFMQIVFDFLEHQNPDVRFSRQWVLSKDKFVGSKEEMIASFSPALTTSLNHNKELLASPISLVQKIRHGSNENDEMSPLKELPTLERNPEEELRASSKPTILLPKSKEVSLKSVQTRKLQPLVPLFGRRECPSNKVIYFKVYLPEISNKEHSLSAINNQEFPAQT</sequence>
<evidence type="ECO:0008006" key="8">
    <source>
        <dbReference type="Google" id="ProtNLM"/>
    </source>
</evidence>
<evidence type="ECO:0000256" key="3">
    <source>
        <dbReference type="SAM" id="Phobius"/>
    </source>
</evidence>
<dbReference type="PROSITE" id="PS51207">
    <property type="entry name" value="PXA"/>
    <property type="match status" value="1"/>
</dbReference>